<keyword evidence="3" id="KW-1185">Reference proteome</keyword>
<reference evidence="2" key="1">
    <citation type="journal article" date="2020" name="G3 (Bethesda)">
        <title>High-Quality Assemblies for Three Invasive Social Wasps from the &lt;i&gt;Vespula&lt;/i&gt; Genus.</title>
        <authorList>
            <person name="Harrop T.W.R."/>
            <person name="Guhlin J."/>
            <person name="McLaughlin G.M."/>
            <person name="Permina E."/>
            <person name="Stockwell P."/>
            <person name="Gilligan J."/>
            <person name="Le Lec M.F."/>
            <person name="Gruber M.A.M."/>
            <person name="Quinn O."/>
            <person name="Lovegrove M."/>
            <person name="Duncan E.J."/>
            <person name="Remnant E.J."/>
            <person name="Van Eeckhoven J."/>
            <person name="Graham B."/>
            <person name="Knapp R.A."/>
            <person name="Langford K.W."/>
            <person name="Kronenberg Z."/>
            <person name="Press M.O."/>
            <person name="Eacker S.M."/>
            <person name="Wilson-Rankin E.E."/>
            <person name="Purcell J."/>
            <person name="Lester P.J."/>
            <person name="Dearden P.K."/>
        </authorList>
    </citation>
    <scope>NUCLEOTIDE SEQUENCE</scope>
    <source>
        <strain evidence="2">Marl-1</strain>
    </source>
</reference>
<accession>A0A834K3S0</accession>
<evidence type="ECO:0000313" key="2">
    <source>
        <dbReference type="EMBL" id="KAF7398862.1"/>
    </source>
</evidence>
<gene>
    <name evidence="2" type="ORF">HZH66_006759</name>
</gene>
<evidence type="ECO:0000256" key="1">
    <source>
        <dbReference type="SAM" id="MobiDB-lite"/>
    </source>
</evidence>
<organism evidence="2 3">
    <name type="scientific">Vespula vulgaris</name>
    <name type="common">Yellow jacket</name>
    <name type="synonym">Wasp</name>
    <dbReference type="NCBI Taxonomy" id="7454"/>
    <lineage>
        <taxon>Eukaryota</taxon>
        <taxon>Metazoa</taxon>
        <taxon>Ecdysozoa</taxon>
        <taxon>Arthropoda</taxon>
        <taxon>Hexapoda</taxon>
        <taxon>Insecta</taxon>
        <taxon>Pterygota</taxon>
        <taxon>Neoptera</taxon>
        <taxon>Endopterygota</taxon>
        <taxon>Hymenoptera</taxon>
        <taxon>Apocrita</taxon>
        <taxon>Aculeata</taxon>
        <taxon>Vespoidea</taxon>
        <taxon>Vespidae</taxon>
        <taxon>Vespinae</taxon>
        <taxon>Vespula</taxon>
    </lineage>
</organism>
<proteinExistence type="predicted"/>
<feature type="region of interest" description="Disordered" evidence="1">
    <location>
        <begin position="1"/>
        <end position="20"/>
    </location>
</feature>
<dbReference type="AlphaFoldDB" id="A0A834K3S0"/>
<comment type="caution">
    <text evidence="2">The sequence shown here is derived from an EMBL/GenBank/DDBJ whole genome shotgun (WGS) entry which is preliminary data.</text>
</comment>
<evidence type="ECO:0000313" key="3">
    <source>
        <dbReference type="Proteomes" id="UP000614350"/>
    </source>
</evidence>
<dbReference type="EMBL" id="JACSEA010000006">
    <property type="protein sequence ID" value="KAF7398862.1"/>
    <property type="molecule type" value="Genomic_DNA"/>
</dbReference>
<sequence>MRTYAEDILPDVPSKGAKSNMHDQQNELSLRHFYITIFHSYFIGIFAQSSKNTIAACEHVYKLVRKNTDASGQKVGGMESAYPACWTSGQTKLWISHGTLNVVADVPRREFSGRFQVIPALAMAHGFRELA</sequence>
<dbReference type="Proteomes" id="UP000614350">
    <property type="component" value="Unassembled WGS sequence"/>
</dbReference>
<name>A0A834K3S0_VESVU</name>
<protein>
    <submittedName>
        <fullName evidence="2">Uncharacterized protein</fullName>
    </submittedName>
</protein>